<dbReference type="AlphaFoldDB" id="A0A495IWR1"/>
<keyword evidence="2" id="KW-1185">Reference proteome</keyword>
<reference evidence="1 2" key="1">
    <citation type="submission" date="2018-10" db="EMBL/GenBank/DDBJ databases">
        <title>Genomic Encyclopedia of Archaeal and Bacterial Type Strains, Phase II (KMG-II): from individual species to whole genera.</title>
        <authorList>
            <person name="Goeker M."/>
        </authorList>
    </citation>
    <scope>NUCLEOTIDE SEQUENCE [LARGE SCALE GENOMIC DNA]</scope>
    <source>
        <strain evidence="1 2">DSM 18602</strain>
    </source>
</reference>
<proteinExistence type="predicted"/>
<evidence type="ECO:0000313" key="1">
    <source>
        <dbReference type="EMBL" id="RKR80309.1"/>
    </source>
</evidence>
<dbReference type="OrthoDB" id="798795at2"/>
<dbReference type="Proteomes" id="UP000268007">
    <property type="component" value="Unassembled WGS sequence"/>
</dbReference>
<comment type="caution">
    <text evidence="1">The sequence shown here is derived from an EMBL/GenBank/DDBJ whole genome shotgun (WGS) entry which is preliminary data.</text>
</comment>
<accession>A0A495IWR1</accession>
<dbReference type="EMBL" id="RBKU01000001">
    <property type="protein sequence ID" value="RKR80309.1"/>
    <property type="molecule type" value="Genomic_DNA"/>
</dbReference>
<dbReference type="RefSeq" id="WP_121196053.1">
    <property type="nucleotide sequence ID" value="NZ_RBKU01000001.1"/>
</dbReference>
<name>A0A495IWR1_9SPHI</name>
<organism evidence="1 2">
    <name type="scientific">Mucilaginibacter gracilis</name>
    <dbReference type="NCBI Taxonomy" id="423350"/>
    <lineage>
        <taxon>Bacteria</taxon>
        <taxon>Pseudomonadati</taxon>
        <taxon>Bacteroidota</taxon>
        <taxon>Sphingobacteriia</taxon>
        <taxon>Sphingobacteriales</taxon>
        <taxon>Sphingobacteriaceae</taxon>
        <taxon>Mucilaginibacter</taxon>
    </lineage>
</organism>
<sequence>MGFIKTFVLGAAVAYGVQHITKKREDGSSILSDFLDNPSDLVNKAKAYAEDTASQVARSVKEKVVL</sequence>
<protein>
    <submittedName>
        <fullName evidence="1">Uncharacterized protein</fullName>
    </submittedName>
</protein>
<gene>
    <name evidence="1" type="ORF">BDD43_0406</name>
</gene>
<evidence type="ECO:0000313" key="2">
    <source>
        <dbReference type="Proteomes" id="UP000268007"/>
    </source>
</evidence>